<dbReference type="PROSITE" id="PS50932">
    <property type="entry name" value="HTH_LACI_2"/>
    <property type="match status" value="1"/>
</dbReference>
<keyword evidence="3" id="KW-0804">Transcription</keyword>
<organism evidence="5 6">
    <name type="scientific">Candidatus Caccoplasma intestinavium</name>
    <dbReference type="NCBI Taxonomy" id="2840716"/>
    <lineage>
        <taxon>Bacteria</taxon>
        <taxon>Pseudomonadati</taxon>
        <taxon>Bacteroidota</taxon>
        <taxon>Bacteroidia</taxon>
        <taxon>Bacteroidales</taxon>
        <taxon>Bacteroidaceae</taxon>
        <taxon>Bacteroidaceae incertae sedis</taxon>
        <taxon>Candidatus Caccoplasma</taxon>
    </lineage>
</organism>
<dbReference type="GO" id="GO:0000976">
    <property type="term" value="F:transcription cis-regulatory region binding"/>
    <property type="evidence" value="ECO:0007669"/>
    <property type="project" value="TreeGrafter"/>
</dbReference>
<dbReference type="Pfam" id="PF00356">
    <property type="entry name" value="LacI"/>
    <property type="match status" value="1"/>
</dbReference>
<gene>
    <name evidence="5" type="ORF">IAD06_01755</name>
</gene>
<evidence type="ECO:0000313" key="5">
    <source>
        <dbReference type="EMBL" id="HIT38754.1"/>
    </source>
</evidence>
<dbReference type="Gene3D" id="3.40.50.2300">
    <property type="match status" value="2"/>
</dbReference>
<accession>A0A9D1KCN2</accession>
<evidence type="ECO:0000256" key="1">
    <source>
        <dbReference type="ARBA" id="ARBA00023015"/>
    </source>
</evidence>
<protein>
    <submittedName>
        <fullName evidence="5">LacI family DNA-binding transcriptional regulator</fullName>
    </submittedName>
</protein>
<dbReference type="AlphaFoldDB" id="A0A9D1KCN2"/>
<dbReference type="Pfam" id="PF13407">
    <property type="entry name" value="Peripla_BP_4"/>
    <property type="match status" value="1"/>
</dbReference>
<evidence type="ECO:0000256" key="3">
    <source>
        <dbReference type="ARBA" id="ARBA00023163"/>
    </source>
</evidence>
<evidence type="ECO:0000259" key="4">
    <source>
        <dbReference type="PROSITE" id="PS50932"/>
    </source>
</evidence>
<dbReference type="PANTHER" id="PTHR30146">
    <property type="entry name" value="LACI-RELATED TRANSCRIPTIONAL REPRESSOR"/>
    <property type="match status" value="1"/>
</dbReference>
<dbReference type="SUPFAM" id="SSF47413">
    <property type="entry name" value="lambda repressor-like DNA-binding domains"/>
    <property type="match status" value="1"/>
</dbReference>
<name>A0A9D1KCN2_9BACT</name>
<keyword evidence="2 5" id="KW-0238">DNA-binding</keyword>
<evidence type="ECO:0000256" key="2">
    <source>
        <dbReference type="ARBA" id="ARBA00023125"/>
    </source>
</evidence>
<dbReference type="SMART" id="SM00354">
    <property type="entry name" value="HTH_LACI"/>
    <property type="match status" value="1"/>
</dbReference>
<dbReference type="InterPro" id="IPR025997">
    <property type="entry name" value="SBP_2_dom"/>
</dbReference>
<reference evidence="5" key="1">
    <citation type="submission" date="2020-10" db="EMBL/GenBank/DDBJ databases">
        <authorList>
            <person name="Gilroy R."/>
        </authorList>
    </citation>
    <scope>NUCLEOTIDE SEQUENCE</scope>
    <source>
        <strain evidence="5">21143</strain>
    </source>
</reference>
<dbReference type="PANTHER" id="PTHR30146:SF144">
    <property type="entry name" value="LACI-FAMILY TRANSCRIPTION REGULATOR"/>
    <property type="match status" value="1"/>
</dbReference>
<sequence>MEKNSDKIRIKDIARLAGVSAGTVDRVLHNRGEVSVRTREKIETVLKELDYRPNLYASALASKRHYKVAALLPKAGGYDYWIEVLRGVDLAAKEYANLNIDVEQILFDQYDSRDFEASADRLLAANADAVLLAPIFKDPSIYLASRLDGRQIPYVFIDSDIEAANALSYFGMDSLQSGYLAAKLLLSDIVPQKDIAVFKINRYGNVGSNQSDLRYQGFLKYVQEKFPEHRLRLVMLHPSDDRLNLQTIRDFFIQYPHVREGITFNSRVFRIVYYLEDLQLSHFRLLGYEPLLPNIKALKEGKIRYLLSQRPELQGYRGMKALCEYKVFKKEVPRRNFMPIDILTAENIDYYTDFQLF</sequence>
<dbReference type="CDD" id="cd01392">
    <property type="entry name" value="HTH_LacI"/>
    <property type="match status" value="1"/>
</dbReference>
<feature type="domain" description="HTH lacI-type" evidence="4">
    <location>
        <begin position="8"/>
        <end position="62"/>
    </location>
</feature>
<evidence type="ECO:0000313" key="6">
    <source>
        <dbReference type="Proteomes" id="UP000886722"/>
    </source>
</evidence>
<proteinExistence type="predicted"/>
<dbReference type="EMBL" id="DVKT01000009">
    <property type="protein sequence ID" value="HIT38754.1"/>
    <property type="molecule type" value="Genomic_DNA"/>
</dbReference>
<dbReference type="InterPro" id="IPR010982">
    <property type="entry name" value="Lambda_DNA-bd_dom_sf"/>
</dbReference>
<dbReference type="Proteomes" id="UP000886722">
    <property type="component" value="Unassembled WGS sequence"/>
</dbReference>
<reference evidence="5" key="2">
    <citation type="journal article" date="2021" name="PeerJ">
        <title>Extensive microbial diversity within the chicken gut microbiome revealed by metagenomics and culture.</title>
        <authorList>
            <person name="Gilroy R."/>
            <person name="Ravi A."/>
            <person name="Getino M."/>
            <person name="Pursley I."/>
            <person name="Horton D.L."/>
            <person name="Alikhan N.F."/>
            <person name="Baker D."/>
            <person name="Gharbi K."/>
            <person name="Hall N."/>
            <person name="Watson M."/>
            <person name="Adriaenssens E.M."/>
            <person name="Foster-Nyarko E."/>
            <person name="Jarju S."/>
            <person name="Secka A."/>
            <person name="Antonio M."/>
            <person name="Oren A."/>
            <person name="Chaudhuri R.R."/>
            <person name="La Ragione R."/>
            <person name="Hildebrand F."/>
            <person name="Pallen M.J."/>
        </authorList>
    </citation>
    <scope>NUCLEOTIDE SEQUENCE</scope>
    <source>
        <strain evidence="5">21143</strain>
    </source>
</reference>
<keyword evidence="1" id="KW-0805">Transcription regulation</keyword>
<dbReference type="SUPFAM" id="SSF53822">
    <property type="entry name" value="Periplasmic binding protein-like I"/>
    <property type="match status" value="1"/>
</dbReference>
<dbReference type="InterPro" id="IPR028082">
    <property type="entry name" value="Peripla_BP_I"/>
</dbReference>
<dbReference type="InterPro" id="IPR000843">
    <property type="entry name" value="HTH_LacI"/>
</dbReference>
<comment type="caution">
    <text evidence="5">The sequence shown here is derived from an EMBL/GenBank/DDBJ whole genome shotgun (WGS) entry which is preliminary data.</text>
</comment>
<dbReference type="PROSITE" id="PS00356">
    <property type="entry name" value="HTH_LACI_1"/>
    <property type="match status" value="1"/>
</dbReference>
<dbReference type="Gene3D" id="1.10.260.40">
    <property type="entry name" value="lambda repressor-like DNA-binding domains"/>
    <property type="match status" value="1"/>
</dbReference>
<dbReference type="GO" id="GO:0003700">
    <property type="term" value="F:DNA-binding transcription factor activity"/>
    <property type="evidence" value="ECO:0007669"/>
    <property type="project" value="TreeGrafter"/>
</dbReference>